<dbReference type="EMBL" id="AP014705">
    <property type="protein sequence ID" value="BAQ49537.1"/>
    <property type="molecule type" value="Genomic_DNA"/>
</dbReference>
<gene>
    <name evidence="2" type="ORF">Maq22A_1p36700</name>
</gene>
<geneLocation type="plasmid" evidence="3">
    <name>pMaq22A_1p DNA</name>
</geneLocation>
<evidence type="ECO:0000313" key="3">
    <source>
        <dbReference type="Proteomes" id="UP000061432"/>
    </source>
</evidence>
<feature type="compositionally biased region" description="Basic and acidic residues" evidence="1">
    <location>
        <begin position="139"/>
        <end position="173"/>
    </location>
</feature>
<accession>A0A0C6FR25</accession>
<dbReference type="RefSeq" id="WP_060850574.1">
    <property type="nucleotide sequence ID" value="NZ_AP014705.1"/>
</dbReference>
<evidence type="ECO:0000256" key="1">
    <source>
        <dbReference type="SAM" id="MobiDB-lite"/>
    </source>
</evidence>
<name>A0A0C6FR25_9HYPH</name>
<dbReference type="PATRIC" id="fig|270351.10.peg.6617"/>
<reference evidence="2 3" key="1">
    <citation type="journal article" date="2015" name="Genome Announc.">
        <title>Complete Genome Sequence of Methylobacterium aquaticum Strain 22A, Isolated from Racomitrium japonicum Moss.</title>
        <authorList>
            <person name="Tani A."/>
            <person name="Ogura Y."/>
            <person name="Hayashi T."/>
            <person name="Kimbara K."/>
        </authorList>
    </citation>
    <scope>NUCLEOTIDE SEQUENCE [LARGE SCALE GENOMIC DNA]</scope>
    <source>
        <strain evidence="2 3">MA-22A</strain>
        <plasmid evidence="3">Plasmid pMaq22A_1p DNA</plasmid>
    </source>
</reference>
<proteinExistence type="predicted"/>
<sequence length="173" mass="19293">MTIVTTPSGIVVEFRQHDWQPGFASYLAREDGGFDPNGPAFCTLNLGAFLATREAHGGDHGSFVESIADTLVHEVIHVVEAWAGVEFSEQRVEALIARYRGHPSPYDGDEGGADFGQALYLAREEGRTIRSRGRPGTRYRVEHGAMRRDDGDGWHRRSPEPEDLDRQDWEVVS</sequence>
<feature type="region of interest" description="Disordered" evidence="1">
    <location>
        <begin position="131"/>
        <end position="173"/>
    </location>
</feature>
<protein>
    <submittedName>
        <fullName evidence="2">Uncharacterized protein</fullName>
    </submittedName>
</protein>
<reference evidence="3" key="2">
    <citation type="submission" date="2015-01" db="EMBL/GenBank/DDBJ databases">
        <title>Complete genome sequence of Methylobacterium aquaticum strain 22A.</title>
        <authorList>
            <person name="Tani A."/>
            <person name="Ogura Y."/>
            <person name="Hayashi T."/>
        </authorList>
    </citation>
    <scope>NUCLEOTIDE SEQUENCE [LARGE SCALE GENOMIC DNA]</scope>
    <source>
        <strain evidence="3">MA-22A</strain>
        <plasmid evidence="3">Plasmid pMaq22A_1p DNA</plasmid>
    </source>
</reference>
<dbReference type="KEGG" id="maqu:Maq22A_1p36700"/>
<organism evidence="2 3">
    <name type="scientific">Methylobacterium aquaticum</name>
    <dbReference type="NCBI Taxonomy" id="270351"/>
    <lineage>
        <taxon>Bacteria</taxon>
        <taxon>Pseudomonadati</taxon>
        <taxon>Pseudomonadota</taxon>
        <taxon>Alphaproteobacteria</taxon>
        <taxon>Hyphomicrobiales</taxon>
        <taxon>Methylobacteriaceae</taxon>
        <taxon>Methylobacterium</taxon>
    </lineage>
</organism>
<evidence type="ECO:0000313" key="2">
    <source>
        <dbReference type="EMBL" id="BAQ49537.1"/>
    </source>
</evidence>
<dbReference type="AlphaFoldDB" id="A0A0C6FR25"/>
<keyword evidence="2" id="KW-0614">Plasmid</keyword>
<dbReference type="Proteomes" id="UP000061432">
    <property type="component" value="Plasmid pMaq22A_1p"/>
</dbReference>